<dbReference type="EMBL" id="UINC01044708">
    <property type="protein sequence ID" value="SVB50525.1"/>
    <property type="molecule type" value="Genomic_DNA"/>
</dbReference>
<protein>
    <recommendedName>
        <fullName evidence="2">DUF721 domain-containing protein</fullName>
    </recommendedName>
</protein>
<proteinExistence type="predicted"/>
<sequence length="182" mass="20274">MTSAGFYRKMSIMNQRRFNNKPIPAGSILRRAAANALRRRGFGEWDVLARWPDIVGPELAALTAPEKLQQRRGDVAGAILHIRVDGSAALELQHKTPVVLERINAFYGYRAVDRLKLVQGPLPETEKTNEESERNLTRAESVALARHTSSTKNVQLRDALARLGASILKRRDKPPKSDNSGL</sequence>
<dbReference type="Pfam" id="PF05258">
    <property type="entry name" value="DciA"/>
    <property type="match status" value="1"/>
</dbReference>
<name>A0A382EJ80_9ZZZZ</name>
<evidence type="ECO:0008006" key="2">
    <source>
        <dbReference type="Google" id="ProtNLM"/>
    </source>
</evidence>
<reference evidence="1" key="1">
    <citation type="submission" date="2018-05" db="EMBL/GenBank/DDBJ databases">
        <authorList>
            <person name="Lanie J.A."/>
            <person name="Ng W.-L."/>
            <person name="Kazmierczak K.M."/>
            <person name="Andrzejewski T.M."/>
            <person name="Davidsen T.M."/>
            <person name="Wayne K.J."/>
            <person name="Tettelin H."/>
            <person name="Glass J.I."/>
            <person name="Rusch D."/>
            <person name="Podicherti R."/>
            <person name="Tsui H.-C.T."/>
            <person name="Winkler M.E."/>
        </authorList>
    </citation>
    <scope>NUCLEOTIDE SEQUENCE</scope>
</reference>
<gene>
    <name evidence="1" type="ORF">METZ01_LOCUS203379</name>
</gene>
<dbReference type="InterPro" id="IPR010593">
    <property type="entry name" value="DUF1159"/>
</dbReference>
<dbReference type="AlphaFoldDB" id="A0A382EJ80"/>
<dbReference type="PIRSF" id="PIRSF032064">
    <property type="entry name" value="UCP032064"/>
    <property type="match status" value="1"/>
</dbReference>
<accession>A0A382EJ80</accession>
<evidence type="ECO:0000313" key="1">
    <source>
        <dbReference type="EMBL" id="SVB50525.1"/>
    </source>
</evidence>
<organism evidence="1">
    <name type="scientific">marine metagenome</name>
    <dbReference type="NCBI Taxonomy" id="408172"/>
    <lineage>
        <taxon>unclassified sequences</taxon>
        <taxon>metagenomes</taxon>
        <taxon>ecological metagenomes</taxon>
    </lineage>
</organism>
<dbReference type="InterPro" id="IPR007922">
    <property type="entry name" value="DciA-like"/>
</dbReference>